<dbReference type="GO" id="GO:0016787">
    <property type="term" value="F:hydrolase activity"/>
    <property type="evidence" value="ECO:0007669"/>
    <property type="project" value="UniProtKB-KW"/>
</dbReference>
<dbReference type="GO" id="GO:0004519">
    <property type="term" value="F:endonuclease activity"/>
    <property type="evidence" value="ECO:0007669"/>
    <property type="project" value="UniProtKB-KW"/>
</dbReference>
<evidence type="ECO:0000256" key="1">
    <source>
        <dbReference type="ARBA" id="ARBA00022679"/>
    </source>
</evidence>
<keyword evidence="3" id="KW-0540">Nuclease</keyword>
<evidence type="ECO:0000256" key="6">
    <source>
        <dbReference type="ARBA" id="ARBA00022918"/>
    </source>
</evidence>
<dbReference type="SUPFAM" id="SSF56672">
    <property type="entry name" value="DNA/RNA polymerases"/>
    <property type="match status" value="1"/>
</dbReference>
<evidence type="ECO:0000256" key="4">
    <source>
        <dbReference type="ARBA" id="ARBA00022759"/>
    </source>
</evidence>
<evidence type="ECO:0000313" key="8">
    <source>
        <dbReference type="EMBL" id="MCI50196.1"/>
    </source>
</evidence>
<evidence type="ECO:0000256" key="3">
    <source>
        <dbReference type="ARBA" id="ARBA00022722"/>
    </source>
</evidence>
<dbReference type="GO" id="GO:0003964">
    <property type="term" value="F:RNA-directed DNA polymerase activity"/>
    <property type="evidence" value="ECO:0007669"/>
    <property type="project" value="UniProtKB-KW"/>
</dbReference>
<protein>
    <submittedName>
        <fullName evidence="8">Enzymatic polyprotein</fullName>
    </submittedName>
</protein>
<dbReference type="AlphaFoldDB" id="A0A392SQS0"/>
<feature type="non-terminal residue" evidence="8">
    <location>
        <position position="88"/>
    </location>
</feature>
<dbReference type="EMBL" id="LXQA010412849">
    <property type="protein sequence ID" value="MCI50196.1"/>
    <property type="molecule type" value="Genomic_DNA"/>
</dbReference>
<accession>A0A392SQS0</accession>
<dbReference type="CDD" id="cd09274">
    <property type="entry name" value="RNase_HI_RT_Ty3"/>
    <property type="match status" value="1"/>
</dbReference>
<keyword evidence="1" id="KW-0808">Transferase</keyword>
<reference evidence="8 9" key="1">
    <citation type="journal article" date="2018" name="Front. Plant Sci.">
        <title>Red Clover (Trifolium pratense) and Zigzag Clover (T. medium) - A Picture of Genomic Similarities and Differences.</title>
        <authorList>
            <person name="Dluhosova J."/>
            <person name="Istvanek J."/>
            <person name="Nedelnik J."/>
            <person name="Repkova J."/>
        </authorList>
    </citation>
    <scope>NUCLEOTIDE SEQUENCE [LARGE SCALE GENOMIC DNA]</scope>
    <source>
        <strain evidence="9">cv. 10/8</strain>
        <tissue evidence="8">Leaf</tissue>
    </source>
</reference>
<dbReference type="InterPro" id="IPR043502">
    <property type="entry name" value="DNA/RNA_pol_sf"/>
</dbReference>
<dbReference type="InterPro" id="IPR041373">
    <property type="entry name" value="RT_RNaseH"/>
</dbReference>
<proteinExistence type="predicted"/>
<evidence type="ECO:0000256" key="5">
    <source>
        <dbReference type="ARBA" id="ARBA00022801"/>
    </source>
</evidence>
<dbReference type="PANTHER" id="PTHR34072">
    <property type="entry name" value="ENZYMATIC POLYPROTEIN-RELATED"/>
    <property type="match status" value="1"/>
</dbReference>
<sequence>MQQGKPLAFLSQALLKSVYERELMAIVLAVQKWRHYLLGSHFVIKTDQRSLKYLLEQRLLEGDQQKLLGYDFEIQYKEGKDNRAGDAL</sequence>
<name>A0A392SQS0_9FABA</name>
<evidence type="ECO:0000313" key="9">
    <source>
        <dbReference type="Proteomes" id="UP000265520"/>
    </source>
</evidence>
<dbReference type="Pfam" id="PF17917">
    <property type="entry name" value="RT_RNaseH"/>
    <property type="match status" value="1"/>
</dbReference>
<keyword evidence="6" id="KW-0695">RNA-directed DNA polymerase</keyword>
<evidence type="ECO:0000256" key="2">
    <source>
        <dbReference type="ARBA" id="ARBA00022695"/>
    </source>
</evidence>
<keyword evidence="5" id="KW-0378">Hydrolase</keyword>
<evidence type="ECO:0000259" key="7">
    <source>
        <dbReference type="Pfam" id="PF17917"/>
    </source>
</evidence>
<keyword evidence="4" id="KW-0255">Endonuclease</keyword>
<keyword evidence="9" id="KW-1185">Reference proteome</keyword>
<keyword evidence="2" id="KW-0548">Nucleotidyltransferase</keyword>
<dbReference type="PANTHER" id="PTHR34072:SF55">
    <property type="entry name" value="DNA_RNA POLYMERASES SUPERFAMILY PROTEIN"/>
    <property type="match status" value="1"/>
</dbReference>
<dbReference type="Proteomes" id="UP000265520">
    <property type="component" value="Unassembled WGS sequence"/>
</dbReference>
<organism evidence="8 9">
    <name type="scientific">Trifolium medium</name>
    <dbReference type="NCBI Taxonomy" id="97028"/>
    <lineage>
        <taxon>Eukaryota</taxon>
        <taxon>Viridiplantae</taxon>
        <taxon>Streptophyta</taxon>
        <taxon>Embryophyta</taxon>
        <taxon>Tracheophyta</taxon>
        <taxon>Spermatophyta</taxon>
        <taxon>Magnoliopsida</taxon>
        <taxon>eudicotyledons</taxon>
        <taxon>Gunneridae</taxon>
        <taxon>Pentapetalae</taxon>
        <taxon>rosids</taxon>
        <taxon>fabids</taxon>
        <taxon>Fabales</taxon>
        <taxon>Fabaceae</taxon>
        <taxon>Papilionoideae</taxon>
        <taxon>50 kb inversion clade</taxon>
        <taxon>NPAAA clade</taxon>
        <taxon>Hologalegina</taxon>
        <taxon>IRL clade</taxon>
        <taxon>Trifolieae</taxon>
        <taxon>Trifolium</taxon>
    </lineage>
</organism>
<comment type="caution">
    <text evidence="8">The sequence shown here is derived from an EMBL/GenBank/DDBJ whole genome shotgun (WGS) entry which is preliminary data.</text>
</comment>
<feature type="domain" description="Reverse transcriptase RNase H-like" evidence="7">
    <location>
        <begin position="5"/>
        <end position="66"/>
    </location>
</feature>